<dbReference type="PANTHER" id="PTHR43707">
    <property type="entry name" value="HISTIDYL-TRNA SYNTHETASE"/>
    <property type="match status" value="1"/>
</dbReference>
<keyword evidence="13" id="KW-1185">Reference proteome</keyword>
<accession>A0A0R2HK73</accession>
<comment type="subunit">
    <text evidence="9">Heteromultimer composed of HisG and HisZ subunits.</text>
</comment>
<feature type="binding site" evidence="10">
    <location>
        <position position="108"/>
    </location>
    <ligand>
        <name>L-histidine</name>
        <dbReference type="ChEBI" id="CHEBI:57595"/>
    </ligand>
</feature>
<dbReference type="InterPro" id="IPR004516">
    <property type="entry name" value="HisRS/HisZ"/>
</dbReference>
<evidence type="ECO:0000256" key="3">
    <source>
        <dbReference type="ARBA" id="ARBA00005539"/>
    </source>
</evidence>
<evidence type="ECO:0000313" key="12">
    <source>
        <dbReference type="EMBL" id="KRN49850.1"/>
    </source>
</evidence>
<dbReference type="CDD" id="cd00773">
    <property type="entry name" value="HisRS-like_core"/>
    <property type="match status" value="1"/>
</dbReference>
<keyword evidence="5 9" id="KW-0963">Cytoplasm</keyword>
<dbReference type="PIRSF" id="PIRSF001549">
    <property type="entry name" value="His-tRNA_synth"/>
    <property type="match status" value="1"/>
</dbReference>
<name>A0A0R2HK73_9FIRM</name>
<feature type="binding site" evidence="10">
    <location>
        <begin position="80"/>
        <end position="82"/>
    </location>
    <ligand>
        <name>L-histidine</name>
        <dbReference type="ChEBI" id="CHEBI:57595"/>
    </ligand>
</feature>
<gene>
    <name evidence="9" type="primary">hisZ</name>
    <name evidence="12" type="ORF">IV49_GL000641</name>
</gene>
<dbReference type="InterPro" id="IPR004517">
    <property type="entry name" value="HisZ"/>
</dbReference>
<keyword evidence="6 9" id="KW-0028">Amino-acid biosynthesis</keyword>
<sequence>MEEFKYLIPEESGIVVSMDVEKLREVEVNLRDVFTRHQYKELILPMFEYVDLFKTTRHQKEESMFQFMNRDGKRIALRADFTVPIARLYHNENTDEVRRYCYFGEVFRMQERHKGRSSELYQAGIELIGKPGEEGDQECLSLIEETMDVINMKDLKLELGNASFYLRLMELVQDEELSEILEKKAISEMKRFVEEKDLDEDLKEMLINLPSSFGSIDDLKAFKVKVKDKQLLDAITSLEELYLSCDKKEDVMFDLCMVPNQSYYTGVMMKVYSRYSEYPILSGGRYDRLMNNFDTYSPAIGFSYHINTLLNAYEKEGETND</sequence>
<dbReference type="GO" id="GO:0140096">
    <property type="term" value="F:catalytic activity, acting on a protein"/>
    <property type="evidence" value="ECO:0007669"/>
    <property type="project" value="UniProtKB-ARBA"/>
</dbReference>
<comment type="caution">
    <text evidence="12">The sequence shown here is derived from an EMBL/GenBank/DDBJ whole genome shotgun (WGS) entry which is preliminary data.</text>
</comment>
<dbReference type="RefSeq" id="WP_029071234.1">
    <property type="nucleotide sequence ID" value="NZ_JNKN01000023.1"/>
</dbReference>
<proteinExistence type="inferred from homology"/>
<evidence type="ECO:0000256" key="7">
    <source>
        <dbReference type="ARBA" id="ARBA00023102"/>
    </source>
</evidence>
<comment type="subcellular location">
    <subcellularLocation>
        <location evidence="1 9">Cytoplasm</location>
    </subcellularLocation>
</comment>
<dbReference type="GO" id="GO:0006427">
    <property type="term" value="P:histidyl-tRNA aminoacylation"/>
    <property type="evidence" value="ECO:0007669"/>
    <property type="project" value="TreeGrafter"/>
</dbReference>
<dbReference type="AlphaFoldDB" id="A0A0R2HK73"/>
<evidence type="ECO:0000256" key="6">
    <source>
        <dbReference type="ARBA" id="ARBA00022605"/>
    </source>
</evidence>
<organism evidence="12 13">
    <name type="scientific">Kandleria vitulina DSM 20405</name>
    <dbReference type="NCBI Taxonomy" id="1410657"/>
    <lineage>
        <taxon>Bacteria</taxon>
        <taxon>Bacillati</taxon>
        <taxon>Bacillota</taxon>
        <taxon>Erysipelotrichia</taxon>
        <taxon>Erysipelotrichales</taxon>
        <taxon>Coprobacillaceae</taxon>
        <taxon>Kandleria</taxon>
    </lineage>
</organism>
<dbReference type="PANTHER" id="PTHR43707:SF6">
    <property type="entry name" value="ATP PHOSPHORIBOSYLTRANSFERASE REGULATORY SUBUNIT"/>
    <property type="match status" value="1"/>
</dbReference>
<evidence type="ECO:0000256" key="8">
    <source>
        <dbReference type="ARBA" id="ARBA00025246"/>
    </source>
</evidence>
<dbReference type="Pfam" id="PF13393">
    <property type="entry name" value="tRNA-synt_His"/>
    <property type="match status" value="1"/>
</dbReference>
<comment type="function">
    <text evidence="8 9">Required for the first step of histidine biosynthesis. May allow the feedback regulation of ATP phosphoribosyltransferase activity by histidine.</text>
</comment>
<evidence type="ECO:0000259" key="11">
    <source>
        <dbReference type="PROSITE" id="PS50862"/>
    </source>
</evidence>
<evidence type="ECO:0000256" key="5">
    <source>
        <dbReference type="ARBA" id="ARBA00022490"/>
    </source>
</evidence>
<keyword evidence="7 9" id="KW-0368">Histidine biosynthesis</keyword>
<comment type="pathway">
    <text evidence="2 9">Amino-acid biosynthesis; L-histidine biosynthesis; L-histidine from 5-phospho-alpha-D-ribose 1-diphosphate: step 1/9.</text>
</comment>
<reference evidence="12 13" key="1">
    <citation type="journal article" date="2015" name="Genome Announc.">
        <title>Expanding the biotechnology potential of lactobacilli through comparative genomics of 213 strains and associated genera.</title>
        <authorList>
            <person name="Sun Z."/>
            <person name="Harris H.M."/>
            <person name="McCann A."/>
            <person name="Guo C."/>
            <person name="Argimon S."/>
            <person name="Zhang W."/>
            <person name="Yang X."/>
            <person name="Jeffery I.B."/>
            <person name="Cooney J.C."/>
            <person name="Kagawa T.F."/>
            <person name="Liu W."/>
            <person name="Song Y."/>
            <person name="Salvetti E."/>
            <person name="Wrobel A."/>
            <person name="Rasinkangas P."/>
            <person name="Parkhill J."/>
            <person name="Rea M.C."/>
            <person name="O'Sullivan O."/>
            <person name="Ritari J."/>
            <person name="Douillard F.P."/>
            <person name="Paul Ross R."/>
            <person name="Yang R."/>
            <person name="Briner A.E."/>
            <person name="Felis G.E."/>
            <person name="de Vos W.M."/>
            <person name="Barrangou R."/>
            <person name="Klaenhammer T.R."/>
            <person name="Caufield P.W."/>
            <person name="Cui Y."/>
            <person name="Zhang H."/>
            <person name="O'Toole P.W."/>
        </authorList>
    </citation>
    <scope>NUCLEOTIDE SEQUENCE [LARGE SCALE GENOMIC DNA]</scope>
    <source>
        <strain evidence="12 13">DSM 20405</strain>
    </source>
</reference>
<dbReference type="InterPro" id="IPR006195">
    <property type="entry name" value="aa-tRNA-synth_II"/>
</dbReference>
<evidence type="ECO:0000256" key="4">
    <source>
        <dbReference type="ARBA" id="ARBA00020397"/>
    </source>
</evidence>
<dbReference type="GO" id="GO:0016757">
    <property type="term" value="F:glycosyltransferase activity"/>
    <property type="evidence" value="ECO:0007669"/>
    <property type="project" value="UniProtKB-KW"/>
</dbReference>
<dbReference type="Gene3D" id="3.30.930.10">
    <property type="entry name" value="Bira Bifunctional Protein, Domain 2"/>
    <property type="match status" value="1"/>
</dbReference>
<comment type="miscellaneous">
    <text evidence="9">This function is generally fulfilled by the C-terminal part of HisG, which is missing in some bacteria such as this one.</text>
</comment>
<dbReference type="GO" id="GO:0000105">
    <property type="term" value="P:L-histidine biosynthetic process"/>
    <property type="evidence" value="ECO:0007669"/>
    <property type="project" value="UniProtKB-UniRule"/>
</dbReference>
<comment type="similarity">
    <text evidence="3 9">Belongs to the class-II aminoacyl-tRNA synthetase family. HisZ subfamily.</text>
</comment>
<evidence type="ECO:0000256" key="2">
    <source>
        <dbReference type="ARBA" id="ARBA00004667"/>
    </source>
</evidence>
<dbReference type="UniPathway" id="UPA00031">
    <property type="reaction ID" value="UER00006"/>
</dbReference>
<dbReference type="SUPFAM" id="SSF55681">
    <property type="entry name" value="Class II aaRS and biotin synthetases"/>
    <property type="match status" value="1"/>
</dbReference>
<evidence type="ECO:0000256" key="1">
    <source>
        <dbReference type="ARBA" id="ARBA00004496"/>
    </source>
</evidence>
<dbReference type="GO" id="GO:0005737">
    <property type="term" value="C:cytoplasm"/>
    <property type="evidence" value="ECO:0007669"/>
    <property type="project" value="UniProtKB-SubCell"/>
</dbReference>
<dbReference type="InterPro" id="IPR041715">
    <property type="entry name" value="HisRS-like_core"/>
</dbReference>
<feature type="domain" description="Aminoacyl-transfer RNA synthetases class-II family profile" evidence="11">
    <location>
        <begin position="24"/>
        <end position="308"/>
    </location>
</feature>
<dbReference type="PROSITE" id="PS50862">
    <property type="entry name" value="AA_TRNA_LIGASE_II"/>
    <property type="match status" value="1"/>
</dbReference>
<dbReference type="EMBL" id="JQBL01000019">
    <property type="protein sequence ID" value="KRN49850.1"/>
    <property type="molecule type" value="Genomic_DNA"/>
</dbReference>
<dbReference type="HAMAP" id="MF_00125">
    <property type="entry name" value="HisZ"/>
    <property type="match status" value="1"/>
</dbReference>
<dbReference type="GO" id="GO:0004821">
    <property type="term" value="F:histidine-tRNA ligase activity"/>
    <property type="evidence" value="ECO:0007669"/>
    <property type="project" value="TreeGrafter"/>
</dbReference>
<keyword evidence="12" id="KW-0808">Transferase</keyword>
<dbReference type="PATRIC" id="fig|1410657.5.peg.667"/>
<protein>
    <recommendedName>
        <fullName evidence="4 9">ATP phosphoribosyltransferase regulatory subunit</fullName>
    </recommendedName>
</protein>
<evidence type="ECO:0000256" key="9">
    <source>
        <dbReference type="HAMAP-Rule" id="MF_00125"/>
    </source>
</evidence>
<feature type="binding site" evidence="10">
    <location>
        <position position="122"/>
    </location>
    <ligand>
        <name>L-histidine</name>
        <dbReference type="ChEBI" id="CHEBI:57595"/>
    </ligand>
</feature>
<keyword evidence="12" id="KW-0328">Glycosyltransferase</keyword>
<evidence type="ECO:0000313" key="13">
    <source>
        <dbReference type="Proteomes" id="UP000051841"/>
    </source>
</evidence>
<evidence type="ECO:0000256" key="10">
    <source>
        <dbReference type="PIRSR" id="PIRSR001549-1"/>
    </source>
</evidence>
<dbReference type="Proteomes" id="UP000051841">
    <property type="component" value="Unassembled WGS sequence"/>
</dbReference>
<feature type="binding site" evidence="10">
    <location>
        <begin position="263"/>
        <end position="264"/>
    </location>
    <ligand>
        <name>L-histidine</name>
        <dbReference type="ChEBI" id="CHEBI:57595"/>
    </ligand>
</feature>
<feature type="binding site" evidence="10">
    <location>
        <position position="126"/>
    </location>
    <ligand>
        <name>L-histidine</name>
        <dbReference type="ChEBI" id="CHEBI:57595"/>
    </ligand>
</feature>
<dbReference type="InterPro" id="IPR045864">
    <property type="entry name" value="aa-tRNA-synth_II/BPL/LPL"/>
</dbReference>